<dbReference type="PANTHER" id="PTHR13774">
    <property type="entry name" value="PHENAZINE BIOSYNTHESIS PROTEIN"/>
    <property type="match status" value="1"/>
</dbReference>
<dbReference type="Proteomes" id="UP000531216">
    <property type="component" value="Unassembled WGS sequence"/>
</dbReference>
<gene>
    <name evidence="3" type="ORF">GGR05_002645</name>
</gene>
<reference evidence="3 4" key="1">
    <citation type="submission" date="2020-08" db="EMBL/GenBank/DDBJ databases">
        <title>Genomic Encyclopedia of Type Strains, Phase IV (KMG-IV): sequencing the most valuable type-strain genomes for metagenomic binning, comparative biology and taxonomic classification.</title>
        <authorList>
            <person name="Goeker M."/>
        </authorList>
    </citation>
    <scope>NUCLEOTIDE SEQUENCE [LARGE SCALE GENOMIC DNA]</scope>
    <source>
        <strain evidence="3 4">DSM 25024</strain>
    </source>
</reference>
<dbReference type="NCBIfam" id="TIGR00654">
    <property type="entry name" value="PhzF_family"/>
    <property type="match status" value="1"/>
</dbReference>
<dbReference type="PIRSF" id="PIRSF016184">
    <property type="entry name" value="PhzC_PhzF"/>
    <property type="match status" value="1"/>
</dbReference>
<evidence type="ECO:0000256" key="1">
    <source>
        <dbReference type="ARBA" id="ARBA00008270"/>
    </source>
</evidence>
<proteinExistence type="inferred from homology"/>
<sequence length="279" mass="29697">MRRRFIQCDVFSDVPTLGNGLAVVLDGAGLDDEAMQRFAAWTNLAETTFLLPPSDPEAADYRVRIFTTTGELPFAGHPTLGSCAAWLQAGGTPRDAALVRQECAIGVVEIDRSGPVPAFVAPPIRIQPMEPERLAETLAALRIPSGAVRRAVRLDNGPTWDAIELDGAEAVLAADARGASFPTERRIGLIGAHPPGGDADVEVRMLTVWHGIKEDPITGSLNAALARWLEGEGRLPERYTAAQGTAIGRLGRVRVRSDGKGRVLIGGAVTILIEGTLEL</sequence>
<name>A0A7W6BZB1_9HYPH</name>
<dbReference type="Pfam" id="PF02567">
    <property type="entry name" value="PhzC-PhzF"/>
    <property type="match status" value="1"/>
</dbReference>
<dbReference type="InterPro" id="IPR003719">
    <property type="entry name" value="Phenazine_PhzF-like"/>
</dbReference>
<dbReference type="OrthoDB" id="9788221at2"/>
<accession>A0A7W6BZB1</accession>
<keyword evidence="4" id="KW-1185">Reference proteome</keyword>
<dbReference type="EMBL" id="JACIDO010000005">
    <property type="protein sequence ID" value="MBB3936491.1"/>
    <property type="molecule type" value="Genomic_DNA"/>
</dbReference>
<protein>
    <submittedName>
        <fullName evidence="3">PhzF family phenazine biosynthesis protein</fullName>
    </submittedName>
</protein>
<evidence type="ECO:0000313" key="3">
    <source>
        <dbReference type="EMBL" id="MBB3936491.1"/>
    </source>
</evidence>
<dbReference type="Gene3D" id="3.10.310.10">
    <property type="entry name" value="Diaminopimelate Epimerase, Chain A, domain 1"/>
    <property type="match status" value="2"/>
</dbReference>
<dbReference type="GO" id="GO:0005737">
    <property type="term" value="C:cytoplasm"/>
    <property type="evidence" value="ECO:0007669"/>
    <property type="project" value="TreeGrafter"/>
</dbReference>
<organism evidence="3 4">
    <name type="scientific">Aureimonas phyllosphaerae</name>
    <dbReference type="NCBI Taxonomy" id="1166078"/>
    <lineage>
        <taxon>Bacteria</taxon>
        <taxon>Pseudomonadati</taxon>
        <taxon>Pseudomonadota</taxon>
        <taxon>Alphaproteobacteria</taxon>
        <taxon>Hyphomicrobiales</taxon>
        <taxon>Aurantimonadaceae</taxon>
        <taxon>Aureimonas</taxon>
    </lineage>
</organism>
<dbReference type="SUPFAM" id="SSF54506">
    <property type="entry name" value="Diaminopimelate epimerase-like"/>
    <property type="match status" value="1"/>
</dbReference>
<dbReference type="AlphaFoldDB" id="A0A7W6BZB1"/>
<dbReference type="PANTHER" id="PTHR13774:SF32">
    <property type="entry name" value="ANTISENSE-ENHANCING SEQUENCE 1"/>
    <property type="match status" value="1"/>
</dbReference>
<comment type="caution">
    <text evidence="3">The sequence shown here is derived from an EMBL/GenBank/DDBJ whole genome shotgun (WGS) entry which is preliminary data.</text>
</comment>
<evidence type="ECO:0000256" key="2">
    <source>
        <dbReference type="PIRSR" id="PIRSR016184-1"/>
    </source>
</evidence>
<comment type="similarity">
    <text evidence="1">Belongs to the PhzF family.</text>
</comment>
<evidence type="ECO:0000313" key="4">
    <source>
        <dbReference type="Proteomes" id="UP000531216"/>
    </source>
</evidence>
<dbReference type="GO" id="GO:0016853">
    <property type="term" value="F:isomerase activity"/>
    <property type="evidence" value="ECO:0007669"/>
    <property type="project" value="TreeGrafter"/>
</dbReference>
<feature type="active site" evidence="2">
    <location>
        <position position="46"/>
    </location>
</feature>
<dbReference type="RefSeq" id="WP_090962859.1">
    <property type="nucleotide sequence ID" value="NZ_FOOA01000007.1"/>
</dbReference>